<evidence type="ECO:0000313" key="1">
    <source>
        <dbReference type="EMBL" id="OGM57006.1"/>
    </source>
</evidence>
<dbReference type="Pfam" id="PF13624">
    <property type="entry name" value="SurA_N_3"/>
    <property type="match status" value="1"/>
</dbReference>
<dbReference type="InterPro" id="IPR050245">
    <property type="entry name" value="PrsA_foldase"/>
</dbReference>
<evidence type="ECO:0008006" key="3">
    <source>
        <dbReference type="Google" id="ProtNLM"/>
    </source>
</evidence>
<protein>
    <recommendedName>
        <fullName evidence="3">SurA N-terminal domain-containing protein</fullName>
    </recommendedName>
</protein>
<dbReference type="PANTHER" id="PTHR47245">
    <property type="entry name" value="PEPTIDYLPROLYL ISOMERASE"/>
    <property type="match status" value="1"/>
</dbReference>
<sequence>MKKFLARLRLLISFKNKRFRVALAILAVAAVLALGKSFLFAAFVNGTPISRIKVLKELEKQGGSQILDTLIQRSLIFQEAKRQGVKIDEDAVSKQLTQIEDTLKGQNLTLDDALSARGQTRADLTDQIKIQLMVEAILGNKITITDEEISAYFNENKDLYEKGKTLEEVKDDIKAQLFQERLNSEYSKWIQELKTKAKIFLLVNYN</sequence>
<proteinExistence type="predicted"/>
<dbReference type="AlphaFoldDB" id="A0A1F8AZ59"/>
<dbReference type="InterPro" id="IPR027304">
    <property type="entry name" value="Trigger_fact/SurA_dom_sf"/>
</dbReference>
<gene>
    <name evidence="1" type="ORF">A3E46_02335</name>
</gene>
<dbReference type="Proteomes" id="UP000178313">
    <property type="component" value="Unassembled WGS sequence"/>
</dbReference>
<dbReference type="Gene3D" id="1.10.4030.10">
    <property type="entry name" value="Porin chaperone SurA, peptide-binding domain"/>
    <property type="match status" value="1"/>
</dbReference>
<dbReference type="PANTHER" id="PTHR47245:SF2">
    <property type="entry name" value="PEPTIDYL-PROLYL CIS-TRANS ISOMERASE HP_0175-RELATED"/>
    <property type="match status" value="1"/>
</dbReference>
<comment type="caution">
    <text evidence="1">The sequence shown here is derived from an EMBL/GenBank/DDBJ whole genome shotgun (WGS) entry which is preliminary data.</text>
</comment>
<organism evidence="1 2">
    <name type="scientific">Candidatus Woesebacteria bacterium RIFCSPHIGHO2_12_FULL_46_16</name>
    <dbReference type="NCBI Taxonomy" id="1802513"/>
    <lineage>
        <taxon>Bacteria</taxon>
        <taxon>Candidatus Woeseibacteriota</taxon>
    </lineage>
</organism>
<dbReference type="EMBL" id="MGGZ01000020">
    <property type="protein sequence ID" value="OGM57006.1"/>
    <property type="molecule type" value="Genomic_DNA"/>
</dbReference>
<reference evidence="1 2" key="1">
    <citation type="journal article" date="2016" name="Nat. Commun.">
        <title>Thousands of microbial genomes shed light on interconnected biogeochemical processes in an aquifer system.</title>
        <authorList>
            <person name="Anantharaman K."/>
            <person name="Brown C.T."/>
            <person name="Hug L.A."/>
            <person name="Sharon I."/>
            <person name="Castelle C.J."/>
            <person name="Probst A.J."/>
            <person name="Thomas B.C."/>
            <person name="Singh A."/>
            <person name="Wilkins M.J."/>
            <person name="Karaoz U."/>
            <person name="Brodie E.L."/>
            <person name="Williams K.H."/>
            <person name="Hubbard S.S."/>
            <person name="Banfield J.F."/>
        </authorList>
    </citation>
    <scope>NUCLEOTIDE SEQUENCE [LARGE SCALE GENOMIC DNA]</scope>
</reference>
<dbReference type="SUPFAM" id="SSF109998">
    <property type="entry name" value="Triger factor/SurA peptide-binding domain-like"/>
    <property type="match status" value="1"/>
</dbReference>
<dbReference type="STRING" id="1802513.A3E46_02335"/>
<evidence type="ECO:0000313" key="2">
    <source>
        <dbReference type="Proteomes" id="UP000178313"/>
    </source>
</evidence>
<name>A0A1F8AZ59_9BACT</name>
<accession>A0A1F8AZ59</accession>